<name>A0AA36CFM4_9BILA</name>
<feature type="non-terminal residue" evidence="1">
    <location>
        <position position="1"/>
    </location>
</feature>
<dbReference type="EMBL" id="CATQJA010001673">
    <property type="protein sequence ID" value="CAJ0568146.1"/>
    <property type="molecule type" value="Genomic_DNA"/>
</dbReference>
<evidence type="ECO:0000313" key="1">
    <source>
        <dbReference type="EMBL" id="CAJ0568146.1"/>
    </source>
</evidence>
<protein>
    <submittedName>
        <fullName evidence="1">Uncharacterized protein</fullName>
    </submittedName>
</protein>
<sequence length="17" mass="1995">MKATSGYTERANVIQYY</sequence>
<evidence type="ECO:0000313" key="2">
    <source>
        <dbReference type="Proteomes" id="UP001177023"/>
    </source>
</evidence>
<comment type="caution">
    <text evidence="1">The sequence shown here is derived from an EMBL/GenBank/DDBJ whole genome shotgun (WGS) entry which is preliminary data.</text>
</comment>
<dbReference type="AlphaFoldDB" id="A0AA36CFM4"/>
<accession>A0AA36CFM4</accession>
<dbReference type="Proteomes" id="UP001177023">
    <property type="component" value="Unassembled WGS sequence"/>
</dbReference>
<gene>
    <name evidence="1" type="ORF">MSPICULIGERA_LOCUS6673</name>
</gene>
<organism evidence="1 2">
    <name type="scientific">Mesorhabditis spiculigera</name>
    <dbReference type="NCBI Taxonomy" id="96644"/>
    <lineage>
        <taxon>Eukaryota</taxon>
        <taxon>Metazoa</taxon>
        <taxon>Ecdysozoa</taxon>
        <taxon>Nematoda</taxon>
        <taxon>Chromadorea</taxon>
        <taxon>Rhabditida</taxon>
        <taxon>Rhabditina</taxon>
        <taxon>Rhabditomorpha</taxon>
        <taxon>Rhabditoidea</taxon>
        <taxon>Rhabditidae</taxon>
        <taxon>Mesorhabditinae</taxon>
        <taxon>Mesorhabditis</taxon>
    </lineage>
</organism>
<keyword evidence="2" id="KW-1185">Reference proteome</keyword>
<reference evidence="1" key="1">
    <citation type="submission" date="2023-06" db="EMBL/GenBank/DDBJ databases">
        <authorList>
            <person name="Delattre M."/>
        </authorList>
    </citation>
    <scope>NUCLEOTIDE SEQUENCE</scope>
    <source>
        <strain evidence="1">AF72</strain>
    </source>
</reference>
<proteinExistence type="predicted"/>